<dbReference type="AlphaFoldDB" id="A0A9D4LWA4"/>
<reference evidence="1" key="1">
    <citation type="journal article" date="2019" name="bioRxiv">
        <title>The Genome of the Zebra Mussel, Dreissena polymorpha: A Resource for Invasive Species Research.</title>
        <authorList>
            <person name="McCartney M.A."/>
            <person name="Auch B."/>
            <person name="Kono T."/>
            <person name="Mallez S."/>
            <person name="Zhang Y."/>
            <person name="Obille A."/>
            <person name="Becker A."/>
            <person name="Abrahante J.E."/>
            <person name="Garbe J."/>
            <person name="Badalamenti J.P."/>
            <person name="Herman A."/>
            <person name="Mangelson H."/>
            <person name="Liachko I."/>
            <person name="Sullivan S."/>
            <person name="Sone E.D."/>
            <person name="Koren S."/>
            <person name="Silverstein K.A.T."/>
            <person name="Beckman K.B."/>
            <person name="Gohl D.M."/>
        </authorList>
    </citation>
    <scope>NUCLEOTIDE SEQUENCE</scope>
    <source>
        <strain evidence="1">Duluth1</strain>
        <tissue evidence="1">Whole animal</tissue>
    </source>
</reference>
<organism evidence="1 2">
    <name type="scientific">Dreissena polymorpha</name>
    <name type="common">Zebra mussel</name>
    <name type="synonym">Mytilus polymorpha</name>
    <dbReference type="NCBI Taxonomy" id="45954"/>
    <lineage>
        <taxon>Eukaryota</taxon>
        <taxon>Metazoa</taxon>
        <taxon>Spiralia</taxon>
        <taxon>Lophotrochozoa</taxon>
        <taxon>Mollusca</taxon>
        <taxon>Bivalvia</taxon>
        <taxon>Autobranchia</taxon>
        <taxon>Heteroconchia</taxon>
        <taxon>Euheterodonta</taxon>
        <taxon>Imparidentia</taxon>
        <taxon>Neoheterodontei</taxon>
        <taxon>Myida</taxon>
        <taxon>Dreissenoidea</taxon>
        <taxon>Dreissenidae</taxon>
        <taxon>Dreissena</taxon>
    </lineage>
</organism>
<sequence>MPVCCLLTCVENNSPLTTGPGLSLGMVQTPLTNLSGLAPSSRGKYLSVSMSPYLLVRVLGPWLRMPASTRYL</sequence>
<accession>A0A9D4LWA4</accession>
<reference evidence="1" key="2">
    <citation type="submission" date="2020-11" db="EMBL/GenBank/DDBJ databases">
        <authorList>
            <person name="McCartney M.A."/>
            <person name="Auch B."/>
            <person name="Kono T."/>
            <person name="Mallez S."/>
            <person name="Becker A."/>
            <person name="Gohl D.M."/>
            <person name="Silverstein K.A.T."/>
            <person name="Koren S."/>
            <person name="Bechman K.B."/>
            <person name="Herman A."/>
            <person name="Abrahante J.E."/>
            <person name="Garbe J."/>
        </authorList>
    </citation>
    <scope>NUCLEOTIDE SEQUENCE</scope>
    <source>
        <strain evidence="1">Duluth1</strain>
        <tissue evidence="1">Whole animal</tissue>
    </source>
</reference>
<protein>
    <submittedName>
        <fullName evidence="1">Uncharacterized protein</fullName>
    </submittedName>
</protein>
<dbReference type="EMBL" id="JAIWYP010000002">
    <property type="protein sequence ID" value="KAH3866285.1"/>
    <property type="molecule type" value="Genomic_DNA"/>
</dbReference>
<dbReference type="Proteomes" id="UP000828390">
    <property type="component" value="Unassembled WGS sequence"/>
</dbReference>
<evidence type="ECO:0000313" key="1">
    <source>
        <dbReference type="EMBL" id="KAH3866285.1"/>
    </source>
</evidence>
<keyword evidence="2" id="KW-1185">Reference proteome</keyword>
<evidence type="ECO:0000313" key="2">
    <source>
        <dbReference type="Proteomes" id="UP000828390"/>
    </source>
</evidence>
<comment type="caution">
    <text evidence="1">The sequence shown here is derived from an EMBL/GenBank/DDBJ whole genome shotgun (WGS) entry which is preliminary data.</text>
</comment>
<proteinExistence type="predicted"/>
<name>A0A9D4LWA4_DREPO</name>
<gene>
    <name evidence="1" type="ORF">DPMN_029345</name>
</gene>